<name>A0A132PVD3_9MYCO</name>
<dbReference type="Proteomes" id="UP000070612">
    <property type="component" value="Unassembled WGS sequence"/>
</dbReference>
<sequence>MTNGCKQMKTTLYHEIEPQTLDDVRRNGLKRKGDGEKSDSDTKTADAYLDTHRPPETIRAQLCRDGVLYGFLPAGDRIVDIRNGAEVDIATFDGDRPQTLLRIAVDPTHCFVSDLDLYDRVKRALKTAESDDECHRLAQVYWQRVIPLLDYEPGSIRRPEVMVVADIEPADIEVVSPDG</sequence>
<protein>
    <submittedName>
        <fullName evidence="2">Uncharacterized protein</fullName>
    </submittedName>
</protein>
<evidence type="ECO:0000256" key="1">
    <source>
        <dbReference type="SAM" id="MobiDB-lite"/>
    </source>
</evidence>
<dbReference type="AlphaFoldDB" id="A0A132PVD3"/>
<dbReference type="PATRIC" id="fig|59750.3.peg.512"/>
<proteinExistence type="predicted"/>
<accession>A0A132PVD3</accession>
<keyword evidence="3" id="KW-1185">Reference proteome</keyword>
<comment type="caution">
    <text evidence="2">The sequence shown here is derived from an EMBL/GenBank/DDBJ whole genome shotgun (WGS) entry which is preliminary data.</text>
</comment>
<dbReference type="EMBL" id="LGTW01000001">
    <property type="protein sequence ID" value="KWX26127.1"/>
    <property type="molecule type" value="Genomic_DNA"/>
</dbReference>
<evidence type="ECO:0000313" key="2">
    <source>
        <dbReference type="EMBL" id="KWX26127.1"/>
    </source>
</evidence>
<evidence type="ECO:0000313" key="3">
    <source>
        <dbReference type="Proteomes" id="UP000070612"/>
    </source>
</evidence>
<organism evidence="2 3">
    <name type="scientific">Mycolicibacterium wolinskyi</name>
    <dbReference type="NCBI Taxonomy" id="59750"/>
    <lineage>
        <taxon>Bacteria</taxon>
        <taxon>Bacillati</taxon>
        <taxon>Actinomycetota</taxon>
        <taxon>Actinomycetes</taxon>
        <taxon>Mycobacteriales</taxon>
        <taxon>Mycobacteriaceae</taxon>
        <taxon>Mycolicibacterium</taxon>
    </lineage>
</organism>
<reference evidence="2 3" key="1">
    <citation type="submission" date="2015-07" db="EMBL/GenBank/DDBJ databases">
        <title>A draft genome sequence of Mycobacterium wolinskyi.</title>
        <authorList>
            <person name="de Man T.J."/>
            <person name="Perry K.A."/>
            <person name="Coulliette A.D."/>
            <person name="Jensen B."/>
            <person name="Toney N.C."/>
            <person name="Limbago B.M."/>
            <person name="Noble-Wang J."/>
        </authorList>
    </citation>
    <scope>NUCLEOTIDE SEQUENCE [LARGE SCALE GENOMIC DNA]</scope>
    <source>
        <strain evidence="2 3">CDC_01</strain>
    </source>
</reference>
<feature type="region of interest" description="Disordered" evidence="1">
    <location>
        <begin position="23"/>
        <end position="51"/>
    </location>
</feature>
<dbReference type="STRING" id="59750.AWC31_35280"/>
<gene>
    <name evidence="2" type="ORF">AFM11_02500</name>
</gene>